<reference evidence="3" key="2">
    <citation type="journal article" date="2023" name="Syst. Appl. Microbiol.">
        <title>Govania unica gen. nov., sp. nov., a rare biosphere bacterium that represents a novel family in the class Alphaproteobacteria.</title>
        <authorList>
            <person name="Vandamme P."/>
            <person name="Peeters C."/>
            <person name="Hettiarachchi A."/>
            <person name="Cnockaert M."/>
            <person name="Carlier A."/>
        </authorList>
    </citation>
    <scope>NUCLEOTIDE SEQUENCE</scope>
    <source>
        <strain evidence="3">LMG 31809</strain>
    </source>
</reference>
<dbReference type="RefSeq" id="WP_274943755.1">
    <property type="nucleotide sequence ID" value="NZ_JANWOI010000003.1"/>
</dbReference>
<dbReference type="PANTHER" id="PTHR42951:SF4">
    <property type="entry name" value="ACYL-COENZYME A THIOESTERASE MBLAC2"/>
    <property type="match status" value="1"/>
</dbReference>
<dbReference type="GO" id="GO:0017001">
    <property type="term" value="P:antibiotic catabolic process"/>
    <property type="evidence" value="ECO:0007669"/>
    <property type="project" value="UniProtKB-ARBA"/>
</dbReference>
<dbReference type="SMART" id="SM00849">
    <property type="entry name" value="Lactamase_B"/>
    <property type="match status" value="1"/>
</dbReference>
<proteinExistence type="inferred from homology"/>
<protein>
    <submittedName>
        <fullName evidence="3">MBL fold metallo-hydrolase</fullName>
    </submittedName>
</protein>
<dbReference type="InterPro" id="IPR036866">
    <property type="entry name" value="RibonucZ/Hydroxyglut_hydro"/>
</dbReference>
<dbReference type="Pfam" id="PF00753">
    <property type="entry name" value="Lactamase_B"/>
    <property type="match status" value="1"/>
</dbReference>
<dbReference type="InterPro" id="IPR050855">
    <property type="entry name" value="NDM-1-like"/>
</dbReference>
<feature type="domain" description="Metallo-beta-lactamase" evidence="2">
    <location>
        <begin position="29"/>
        <end position="229"/>
    </location>
</feature>
<dbReference type="AlphaFoldDB" id="A0A9X3TYY9"/>
<evidence type="ECO:0000313" key="4">
    <source>
        <dbReference type="Proteomes" id="UP001141619"/>
    </source>
</evidence>
<dbReference type="SUPFAM" id="SSF56281">
    <property type="entry name" value="Metallo-hydrolase/oxidoreductase"/>
    <property type="match status" value="1"/>
</dbReference>
<name>A0A9X3TYY9_9PROT</name>
<organism evidence="3 4">
    <name type="scientific">Govanella unica</name>
    <dbReference type="NCBI Taxonomy" id="2975056"/>
    <lineage>
        <taxon>Bacteria</taxon>
        <taxon>Pseudomonadati</taxon>
        <taxon>Pseudomonadota</taxon>
        <taxon>Alphaproteobacteria</taxon>
        <taxon>Emcibacterales</taxon>
        <taxon>Govanellaceae</taxon>
        <taxon>Govanella</taxon>
    </lineage>
</organism>
<sequence length="334" mass="37183">MSKWQYTKGLHEIGNGNYAYLLPNGSWGWSNAGLIIDGDQSLLVDTLFDEKLTAEMLAVMKDATGIGGGDVTTLVNTHANGDHTFGNRLVTNAEIIASKEGSEEMDELPPQAVAEMMRNAPNMGEVGEFLIDIFKGFDFEGITLKKPTRTFHGKLDLKVGHKDVHLIEVGPAHTRGDTLVYVPEDKVIYTGDILFIGGTPIIWAGPVGNWIKACEYMLTLDVDVVVPGHGPITDKAGVRQVRDYLSFVHDEARKRFDAGMSFEDAAFDIALGEFGKWTDTERLVVNIYSLYKEFRGVEEHPDYMALFGIMSRFRRRERMTCEKHDHAGCAHDHS</sequence>
<dbReference type="CDD" id="cd16282">
    <property type="entry name" value="metallo-hydrolase-like_MBL-fold"/>
    <property type="match status" value="1"/>
</dbReference>
<gene>
    <name evidence="3" type="ORF">NYP16_08815</name>
</gene>
<evidence type="ECO:0000256" key="1">
    <source>
        <dbReference type="ARBA" id="ARBA00005250"/>
    </source>
</evidence>
<evidence type="ECO:0000259" key="2">
    <source>
        <dbReference type="SMART" id="SM00849"/>
    </source>
</evidence>
<dbReference type="InterPro" id="IPR001279">
    <property type="entry name" value="Metallo-B-lactamas"/>
</dbReference>
<keyword evidence="4" id="KW-1185">Reference proteome</keyword>
<evidence type="ECO:0000313" key="3">
    <source>
        <dbReference type="EMBL" id="MDA5194049.1"/>
    </source>
</evidence>
<comment type="caution">
    <text evidence="3">The sequence shown here is derived from an EMBL/GenBank/DDBJ whole genome shotgun (WGS) entry which is preliminary data.</text>
</comment>
<accession>A0A9X3TYY9</accession>
<comment type="similarity">
    <text evidence="1">Belongs to the metallo-beta-lactamase superfamily. Class-B beta-lactamase family.</text>
</comment>
<dbReference type="Proteomes" id="UP001141619">
    <property type="component" value="Unassembled WGS sequence"/>
</dbReference>
<reference evidence="3" key="1">
    <citation type="submission" date="2022-08" db="EMBL/GenBank/DDBJ databases">
        <authorList>
            <person name="Vandamme P."/>
            <person name="Hettiarachchi A."/>
            <person name="Peeters C."/>
            <person name="Cnockaert M."/>
            <person name="Carlier A."/>
        </authorList>
    </citation>
    <scope>NUCLEOTIDE SEQUENCE</scope>
    <source>
        <strain evidence="3">LMG 31809</strain>
    </source>
</reference>
<dbReference type="EMBL" id="JANWOI010000003">
    <property type="protein sequence ID" value="MDA5194049.1"/>
    <property type="molecule type" value="Genomic_DNA"/>
</dbReference>
<dbReference type="PANTHER" id="PTHR42951">
    <property type="entry name" value="METALLO-BETA-LACTAMASE DOMAIN-CONTAINING"/>
    <property type="match status" value="1"/>
</dbReference>
<dbReference type="Gene3D" id="3.60.15.10">
    <property type="entry name" value="Ribonuclease Z/Hydroxyacylglutathione hydrolase-like"/>
    <property type="match status" value="1"/>
</dbReference>